<organism evidence="3 4">
    <name type="scientific">Heligmosomoides polygyrus</name>
    <name type="common">Parasitic roundworm</name>
    <dbReference type="NCBI Taxonomy" id="6339"/>
    <lineage>
        <taxon>Eukaryota</taxon>
        <taxon>Metazoa</taxon>
        <taxon>Ecdysozoa</taxon>
        <taxon>Nematoda</taxon>
        <taxon>Chromadorea</taxon>
        <taxon>Rhabditida</taxon>
        <taxon>Rhabditina</taxon>
        <taxon>Rhabditomorpha</taxon>
        <taxon>Strongyloidea</taxon>
        <taxon>Heligmosomidae</taxon>
        <taxon>Heligmosomoides</taxon>
    </lineage>
</organism>
<dbReference type="WBParaSite" id="HPBE_0000547501-mRNA-1">
    <property type="protein sequence ID" value="HPBE_0000547501-mRNA-1"/>
    <property type="gene ID" value="HPBE_0000547501"/>
</dbReference>
<dbReference type="PANTHER" id="PTHR45786">
    <property type="entry name" value="DNA BINDING PROTEIN-LIKE"/>
    <property type="match status" value="1"/>
</dbReference>
<evidence type="ECO:0000313" key="4">
    <source>
        <dbReference type="WBParaSite" id="HPBE_0000547501-mRNA-1"/>
    </source>
</evidence>
<accession>A0A3P7WVL2</accession>
<evidence type="ECO:0000259" key="1">
    <source>
        <dbReference type="Pfam" id="PF14214"/>
    </source>
</evidence>
<dbReference type="EMBL" id="UZAH01025476">
    <property type="protein sequence ID" value="VDO64686.1"/>
    <property type="molecule type" value="Genomic_DNA"/>
</dbReference>
<evidence type="ECO:0000313" key="3">
    <source>
        <dbReference type="Proteomes" id="UP000050761"/>
    </source>
</evidence>
<dbReference type="OrthoDB" id="5864302at2759"/>
<dbReference type="Pfam" id="PF14214">
    <property type="entry name" value="Helitron_like_N"/>
    <property type="match status" value="1"/>
</dbReference>
<protein>
    <submittedName>
        <fullName evidence="4">Helitron_like_N domain-containing protein</fullName>
    </submittedName>
</protein>
<keyword evidence="3" id="KW-1185">Reference proteome</keyword>
<accession>A0A183FFW9</accession>
<reference evidence="4" key="2">
    <citation type="submission" date="2019-09" db="UniProtKB">
        <authorList>
            <consortium name="WormBaseParasite"/>
        </authorList>
    </citation>
    <scope>IDENTIFICATION</scope>
</reference>
<dbReference type="Proteomes" id="UP000050761">
    <property type="component" value="Unassembled WGS sequence"/>
</dbReference>
<dbReference type="PANTHER" id="PTHR45786:SF74">
    <property type="entry name" value="ATP-DEPENDENT DNA HELICASE"/>
    <property type="match status" value="1"/>
</dbReference>
<dbReference type="AlphaFoldDB" id="A0A183FFW9"/>
<reference evidence="2 3" key="1">
    <citation type="submission" date="2018-11" db="EMBL/GenBank/DDBJ databases">
        <authorList>
            <consortium name="Pathogen Informatics"/>
        </authorList>
    </citation>
    <scope>NUCLEOTIDE SEQUENCE [LARGE SCALE GENOMIC DNA]</scope>
</reference>
<evidence type="ECO:0000313" key="2">
    <source>
        <dbReference type="EMBL" id="VDO64686.1"/>
    </source>
</evidence>
<name>A0A183FFW9_HELPZ</name>
<proteinExistence type="predicted"/>
<gene>
    <name evidence="2" type="ORF">HPBE_LOCUS5476</name>
</gene>
<feature type="domain" description="Helitron helicase-like" evidence="1">
    <location>
        <begin position="18"/>
        <end position="179"/>
    </location>
</feature>
<dbReference type="InterPro" id="IPR025476">
    <property type="entry name" value="Helitron_helicase-like"/>
</dbReference>
<sequence>MACWLENTANKRLSQMKYYAYLLSIPDNEWKPLLHGGRLLQQFIVGAYVKIEQNRLHFHRTHQKELRLDTYRGLADYIAEEVQDLSGPPGRRIVLGSSFKGGPRNMQQSYQDAMAIVARHGKPDVFLTITCNSQWKGIKDNLLPGQLPEHRPDLTTRVFNLKLRELCQDLFKRHILGEV</sequence>